<keyword evidence="7" id="KW-1185">Reference proteome</keyword>
<proteinExistence type="predicted"/>
<dbReference type="Proteomes" id="UP001380365">
    <property type="component" value="Unassembled WGS sequence"/>
</dbReference>
<dbReference type="EMBL" id="JBBGZA010000001">
    <property type="protein sequence ID" value="MEJ5094643.1"/>
    <property type="molecule type" value="Genomic_DNA"/>
</dbReference>
<dbReference type="InterPro" id="IPR013529">
    <property type="entry name" value="Glyco_hydro_42_N"/>
</dbReference>
<feature type="signal peptide" evidence="3">
    <location>
        <begin position="1"/>
        <end position="21"/>
    </location>
</feature>
<keyword evidence="1" id="KW-0378">Hydrolase</keyword>
<feature type="domain" description="DUF5597" evidence="5">
    <location>
        <begin position="387"/>
        <end position="522"/>
    </location>
</feature>
<dbReference type="InterPro" id="IPR040719">
    <property type="entry name" value="DUF5597"/>
</dbReference>
<gene>
    <name evidence="6" type="ORF">WH159_08840</name>
</gene>
<reference evidence="6 7" key="1">
    <citation type="submission" date="2023-12" db="EMBL/GenBank/DDBJ databases">
        <title>Gut-associated functions are favored during microbiome assembly across C. elegans life.</title>
        <authorList>
            <person name="Zimmermann J."/>
        </authorList>
    </citation>
    <scope>NUCLEOTIDE SEQUENCE [LARGE SCALE GENOMIC DNA]</scope>
    <source>
        <strain evidence="6 7">JUb134</strain>
    </source>
</reference>
<keyword evidence="3" id="KW-0732">Signal</keyword>
<evidence type="ECO:0000313" key="6">
    <source>
        <dbReference type="EMBL" id="MEJ5094643.1"/>
    </source>
</evidence>
<evidence type="ECO:0000313" key="7">
    <source>
        <dbReference type="Proteomes" id="UP001380365"/>
    </source>
</evidence>
<dbReference type="SUPFAM" id="SSF51445">
    <property type="entry name" value="(Trans)glycosidases"/>
    <property type="match status" value="1"/>
</dbReference>
<dbReference type="Gene3D" id="3.20.20.80">
    <property type="entry name" value="Glycosidases"/>
    <property type="match status" value="1"/>
</dbReference>
<dbReference type="Pfam" id="PF02449">
    <property type="entry name" value="Glyco_hydro_42"/>
    <property type="match status" value="1"/>
</dbReference>
<dbReference type="InterPro" id="IPR017853">
    <property type="entry name" value="GH"/>
</dbReference>
<evidence type="ECO:0000259" key="5">
    <source>
        <dbReference type="Pfam" id="PF18120"/>
    </source>
</evidence>
<organism evidence="6 7">
    <name type="scientific">Sphingomonas molluscorum</name>
    <dbReference type="NCBI Taxonomy" id="418184"/>
    <lineage>
        <taxon>Bacteria</taxon>
        <taxon>Pseudomonadati</taxon>
        <taxon>Pseudomonadota</taxon>
        <taxon>Alphaproteobacteria</taxon>
        <taxon>Sphingomonadales</taxon>
        <taxon>Sphingomonadaceae</taxon>
        <taxon>Sphingomonas</taxon>
    </lineage>
</organism>
<sequence>MRIIGTAIAAAATLATPVAAAQETAVPRIVTRDGRHALIVDGAPFLILGAQVNNSSAWPSAMAKVWPTMEALHVNTVEVPIAWEQIEAKEGVFDFSYLDLLLAQARERKLRLVLLWFGTWKNTNPQYTPAWVKLDNKRFPRMRAPDGTNHYALSPFGRETLAADRRAFTAFIGHLKEADPQNTVVMVQVQNEPGSYGLPRDHSPEANAAFAGPVPAALLRRMKKRPGDWATVFGRDADLYFHAWHVARYIDQVAAAGKAVKPIPMYVNAALPGDPFTYQEPKSYASGGPANTVIDVYKAAAPHLDALAPDIYNPDHKAYRGFLDAYDRPDNPLFVPETGHAKEYARYFFEAIGCGAIGWAPFGLDGNRYLSTLPLTAKLNDEAIAPFAAHFALFRPIARLWARLALDSKTWGAAEPNDPADEHKQVMQLGKYVATATFGRPDFGMAPPKGNPDPSGGVAIAELAPDEYLVTGFRGRVDFDLADKRAANLIYDRIEQGHYDEGGRWVFERVWNGDQADWGLNFTAAPQLLRVKLASYPKR</sequence>
<evidence type="ECO:0000256" key="1">
    <source>
        <dbReference type="ARBA" id="ARBA00022801"/>
    </source>
</evidence>
<feature type="domain" description="Glycoside hydrolase family 42 N-terminal" evidence="4">
    <location>
        <begin position="62"/>
        <end position="211"/>
    </location>
</feature>
<accession>A0ABU8Q5Z0</accession>
<name>A0ABU8Q5Z0_9SPHN</name>
<evidence type="ECO:0000256" key="2">
    <source>
        <dbReference type="ARBA" id="ARBA00023295"/>
    </source>
</evidence>
<dbReference type="Gene3D" id="2.60.220.20">
    <property type="entry name" value="putative beta-Galactosidase from caulobacter crescentus"/>
    <property type="match status" value="1"/>
</dbReference>
<dbReference type="Pfam" id="PF18120">
    <property type="entry name" value="DUF5597"/>
    <property type="match status" value="1"/>
</dbReference>
<comment type="caution">
    <text evidence="6">The sequence shown here is derived from an EMBL/GenBank/DDBJ whole genome shotgun (WGS) entry which is preliminary data.</text>
</comment>
<feature type="chain" id="PRO_5046631047" evidence="3">
    <location>
        <begin position="22"/>
        <end position="539"/>
    </location>
</feature>
<protein>
    <submittedName>
        <fullName evidence="6">DUF5597 domain-containing protein</fullName>
    </submittedName>
</protein>
<dbReference type="RefSeq" id="WP_132884451.1">
    <property type="nucleotide sequence ID" value="NZ_JBBGZA010000001.1"/>
</dbReference>
<evidence type="ECO:0000256" key="3">
    <source>
        <dbReference type="SAM" id="SignalP"/>
    </source>
</evidence>
<keyword evidence="2" id="KW-0326">Glycosidase</keyword>
<evidence type="ECO:0000259" key="4">
    <source>
        <dbReference type="Pfam" id="PF02449"/>
    </source>
</evidence>